<evidence type="ECO:0000313" key="12">
    <source>
        <dbReference type="Proteomes" id="UP000054272"/>
    </source>
</evidence>
<dbReference type="EC" id="1.1.1.37" evidence="3"/>
<dbReference type="InterPro" id="IPR010097">
    <property type="entry name" value="Malate_DH_type1"/>
</dbReference>
<evidence type="ECO:0000256" key="1">
    <source>
        <dbReference type="ARBA" id="ARBA00008824"/>
    </source>
</evidence>
<dbReference type="PIRSF" id="PIRSF000102">
    <property type="entry name" value="Lac_mal_DH"/>
    <property type="match status" value="1"/>
</dbReference>
<evidence type="ECO:0000256" key="6">
    <source>
        <dbReference type="ARBA" id="ARBA00023027"/>
    </source>
</evidence>
<dbReference type="Gene3D" id="3.90.110.10">
    <property type="entry name" value="Lactate dehydrogenase/glycoside hydrolase, family 4, C-terminal"/>
    <property type="match status" value="1"/>
</dbReference>
<keyword evidence="4" id="KW-0816">Tricarboxylic acid cycle</keyword>
<keyword evidence="12" id="KW-1185">Reference proteome</keyword>
<reference evidence="11 12" key="1">
    <citation type="submission" date="2015-01" db="EMBL/GenBank/DDBJ databases">
        <title>The Genome Sequence of Cryptococcus gattii EJB2.</title>
        <authorList>
            <consortium name="The Broad Institute Genomics Platform"/>
            <person name="Cuomo C."/>
            <person name="Litvintseva A."/>
            <person name="Chen Y."/>
            <person name="Heitman J."/>
            <person name="Sun S."/>
            <person name="Springer D."/>
            <person name="Dromer F."/>
            <person name="Young S."/>
            <person name="Zeng Q."/>
            <person name="Gargeya S."/>
            <person name="Abouelleil A."/>
            <person name="Alvarado L."/>
            <person name="Chapman S.B."/>
            <person name="Gainer-Dewar J."/>
            <person name="Goldberg J."/>
            <person name="Griggs A."/>
            <person name="Gujja S."/>
            <person name="Hansen M."/>
            <person name="Howarth C."/>
            <person name="Imamovic A."/>
            <person name="Larimer J."/>
            <person name="Murphy C."/>
            <person name="Naylor J."/>
            <person name="Pearson M."/>
            <person name="Priest M."/>
            <person name="Roberts A."/>
            <person name="Saif S."/>
            <person name="Shea T."/>
            <person name="Sykes S."/>
            <person name="Wortman J."/>
            <person name="Nusbaum C."/>
            <person name="Birren B."/>
        </authorList>
    </citation>
    <scope>NUCLEOTIDE SEQUENCE [LARGE SCALE GENOMIC DNA]</scope>
    <source>
        <strain evidence="11 12">EJB2</strain>
    </source>
</reference>
<dbReference type="CDD" id="cd01337">
    <property type="entry name" value="MDH_glyoxysomal_mitochondrial"/>
    <property type="match status" value="1"/>
</dbReference>
<dbReference type="InterPro" id="IPR001236">
    <property type="entry name" value="Lactate/malate_DH_N"/>
</dbReference>
<dbReference type="SUPFAM" id="SSF56327">
    <property type="entry name" value="LDH C-terminal domain-like"/>
    <property type="match status" value="1"/>
</dbReference>
<dbReference type="PANTHER" id="PTHR11540:SF16">
    <property type="entry name" value="MALATE DEHYDROGENASE, MITOCHONDRIAL"/>
    <property type="match status" value="1"/>
</dbReference>
<dbReference type="EMBL" id="KN848747">
    <property type="protein sequence ID" value="KIR77781.1"/>
    <property type="molecule type" value="Genomic_DNA"/>
</dbReference>
<evidence type="ECO:0000256" key="2">
    <source>
        <dbReference type="ARBA" id="ARBA00011738"/>
    </source>
</evidence>
<dbReference type="InterPro" id="IPR001557">
    <property type="entry name" value="L-lactate/malate_DH"/>
</dbReference>
<sequence length="335" mass="34546">MVKAVVCGAAGGIGQPLSLLLKLNPLITELSLYDVVNAPGVAADLSHIATPAQVAGFLPPDNGAEKALKGADIVVIPAGVPRKPGMTRDDLFINAGICATLAQSIANACPEAFILVISNPVNSTVPVFAETLKRAGVFNPKKLFGVSHLDVVRASTFVASVVGKPKDAAKYSVPVVGGHSGATILPLLSQAKPSIDAILSDKEKRDALIHRIQFGGDEVVKAKDGAGSATLSMAQAGAEFAEFVLQAAYGSQKGKVVQSYVFLGADAGGKEIKKEIGADLDYFSVNVELGPNGIEKILPIGKIDEAEKTLLAAAVKELGPSIEKGASFQPPPPKL</sequence>
<feature type="domain" description="Lactate/malate dehydrogenase N-terminal" evidence="9">
    <location>
        <begin position="3"/>
        <end position="145"/>
    </location>
</feature>
<dbReference type="NCBIfam" id="TIGR01772">
    <property type="entry name" value="MDH_euk_gproteo"/>
    <property type="match status" value="1"/>
</dbReference>
<dbReference type="PANTHER" id="PTHR11540">
    <property type="entry name" value="MALATE AND LACTATE DEHYDROGENASE"/>
    <property type="match status" value="1"/>
</dbReference>
<protein>
    <recommendedName>
        <fullName evidence="3">malate dehydrogenase</fullName>
        <ecNumber evidence="3">1.1.1.37</ecNumber>
    </recommendedName>
</protein>
<evidence type="ECO:0000256" key="3">
    <source>
        <dbReference type="ARBA" id="ARBA00012995"/>
    </source>
</evidence>
<dbReference type="SUPFAM" id="SSF51735">
    <property type="entry name" value="NAD(P)-binding Rossmann-fold domains"/>
    <property type="match status" value="1"/>
</dbReference>
<dbReference type="Proteomes" id="UP000054272">
    <property type="component" value="Unassembled WGS sequence"/>
</dbReference>
<evidence type="ECO:0000256" key="5">
    <source>
        <dbReference type="ARBA" id="ARBA00023002"/>
    </source>
</evidence>
<evidence type="ECO:0000256" key="4">
    <source>
        <dbReference type="ARBA" id="ARBA00022532"/>
    </source>
</evidence>
<gene>
    <name evidence="11" type="ORF">I306_05210</name>
</gene>
<proteinExistence type="inferred from homology"/>
<evidence type="ECO:0000256" key="8">
    <source>
        <dbReference type="RuleBase" id="RU003369"/>
    </source>
</evidence>
<comment type="similarity">
    <text evidence="1">Belongs to the LDH/MDH superfamily. MDH type 1 family.</text>
</comment>
<comment type="subunit">
    <text evidence="2">Homodimer.</text>
</comment>
<dbReference type="Pfam" id="PF00056">
    <property type="entry name" value="Ldh_1_N"/>
    <property type="match status" value="1"/>
</dbReference>
<name>A0ABR5BQ54_9TREE</name>
<dbReference type="InterPro" id="IPR022383">
    <property type="entry name" value="Lactate/malate_DH_C"/>
</dbReference>
<evidence type="ECO:0000259" key="10">
    <source>
        <dbReference type="Pfam" id="PF02866"/>
    </source>
</evidence>
<evidence type="ECO:0000259" key="9">
    <source>
        <dbReference type="Pfam" id="PF00056"/>
    </source>
</evidence>
<dbReference type="Gene3D" id="3.40.50.720">
    <property type="entry name" value="NAD(P)-binding Rossmann-like Domain"/>
    <property type="match status" value="1"/>
</dbReference>
<feature type="domain" description="Lactate/malate dehydrogenase C-terminal" evidence="10">
    <location>
        <begin position="148"/>
        <end position="328"/>
    </location>
</feature>
<organism evidence="11 12">
    <name type="scientific">Cryptococcus gattii EJB2</name>
    <dbReference type="NCBI Taxonomy" id="1296103"/>
    <lineage>
        <taxon>Eukaryota</taxon>
        <taxon>Fungi</taxon>
        <taxon>Dikarya</taxon>
        <taxon>Basidiomycota</taxon>
        <taxon>Agaricomycotina</taxon>
        <taxon>Tremellomycetes</taxon>
        <taxon>Tremellales</taxon>
        <taxon>Cryptococcaceae</taxon>
        <taxon>Cryptococcus</taxon>
        <taxon>Cryptococcus gattii species complex</taxon>
    </lineage>
</organism>
<keyword evidence="6" id="KW-0520">NAD</keyword>
<keyword evidence="5 8" id="KW-0560">Oxidoreductase</keyword>
<dbReference type="Pfam" id="PF02866">
    <property type="entry name" value="Ldh_1_C"/>
    <property type="match status" value="1"/>
</dbReference>
<accession>A0ABR5BQ54</accession>
<dbReference type="InterPro" id="IPR015955">
    <property type="entry name" value="Lactate_DH/Glyco_Ohase_4_C"/>
</dbReference>
<comment type="catalytic activity">
    <reaction evidence="7">
        <text>(S)-malate + NAD(+) = oxaloacetate + NADH + H(+)</text>
        <dbReference type="Rhea" id="RHEA:21432"/>
        <dbReference type="ChEBI" id="CHEBI:15378"/>
        <dbReference type="ChEBI" id="CHEBI:15589"/>
        <dbReference type="ChEBI" id="CHEBI:16452"/>
        <dbReference type="ChEBI" id="CHEBI:57540"/>
        <dbReference type="ChEBI" id="CHEBI:57945"/>
        <dbReference type="EC" id="1.1.1.37"/>
    </reaction>
</comment>
<evidence type="ECO:0000256" key="7">
    <source>
        <dbReference type="ARBA" id="ARBA00048313"/>
    </source>
</evidence>
<dbReference type="InterPro" id="IPR036291">
    <property type="entry name" value="NAD(P)-bd_dom_sf"/>
</dbReference>
<evidence type="ECO:0000313" key="11">
    <source>
        <dbReference type="EMBL" id="KIR77781.1"/>
    </source>
</evidence>